<dbReference type="Gene3D" id="1.25.40.390">
    <property type="match status" value="1"/>
</dbReference>
<feature type="domain" description="SusD-like N-terminal" evidence="7">
    <location>
        <begin position="23"/>
        <end position="231"/>
    </location>
</feature>
<dbReference type="InterPro" id="IPR011990">
    <property type="entry name" value="TPR-like_helical_dom_sf"/>
</dbReference>
<dbReference type="SUPFAM" id="SSF48452">
    <property type="entry name" value="TPR-like"/>
    <property type="match status" value="1"/>
</dbReference>
<organism evidence="8 9">
    <name type="scientific">Butyricimonas hominis</name>
    <dbReference type="NCBI Taxonomy" id="2763032"/>
    <lineage>
        <taxon>Bacteria</taxon>
        <taxon>Pseudomonadati</taxon>
        <taxon>Bacteroidota</taxon>
        <taxon>Bacteroidia</taxon>
        <taxon>Bacteroidales</taxon>
        <taxon>Odoribacteraceae</taxon>
        <taxon>Butyricimonas</taxon>
    </lineage>
</organism>
<gene>
    <name evidence="8" type="ORF">H8S64_05495</name>
</gene>
<evidence type="ECO:0000313" key="9">
    <source>
        <dbReference type="Proteomes" id="UP000646484"/>
    </source>
</evidence>
<evidence type="ECO:0000256" key="1">
    <source>
        <dbReference type="ARBA" id="ARBA00004442"/>
    </source>
</evidence>
<sequence>MKIFRILQIMSLIGVLIPMGCSDFLEKKSQDEVIVTTVSDFDEFLLGSGYVTYVQYANLYFLDDDIEYYESEYYDELSDVMASYGFQSWQPDMWESEEVIRTNWETYTSTYSRIMGVNAVLDGIDKARGEIEARDQVKAEALALRGYYYFMLVNTFGEPYNYNKKALGVPLKLSADIEENGMPRNTVEEVYMQIVEDLRESSALFEKYPKRRGNYRINLPTVNILLSRVYLHMERWDSVIVAANKAIQYSEGLTDYTKFSGSNFFMCSYDHSEVEWIYGVGVNIQFFGPSADLLSRYDKNDCRPGMWFDMGEYSTNRLLKKDYDWMSGSATPVNTVRISEAYLNRAEAYVQKGMTGEALADLNEVRCNRITGYTNIENVPANLLEEVRLERRLELCFDEQRWFDLRRYGMPSITHRYRYRKSDPWVIYTLREKDPLYTLPLPNEAIRNNVRLEQNASAYEPKRSGVEE</sequence>
<dbReference type="RefSeq" id="WP_099292324.1">
    <property type="nucleotide sequence ID" value="NZ_JACOOH010000002.1"/>
</dbReference>
<keyword evidence="4" id="KW-0472">Membrane</keyword>
<evidence type="ECO:0000313" key="8">
    <source>
        <dbReference type="EMBL" id="MBC5620546.1"/>
    </source>
</evidence>
<dbReference type="InterPro" id="IPR012944">
    <property type="entry name" value="SusD_RagB_dom"/>
</dbReference>
<keyword evidence="3" id="KW-0732">Signal</keyword>
<evidence type="ECO:0000256" key="5">
    <source>
        <dbReference type="ARBA" id="ARBA00023237"/>
    </source>
</evidence>
<accession>A0ABR7CXZ0</accession>
<comment type="subcellular location">
    <subcellularLocation>
        <location evidence="1">Cell outer membrane</location>
    </subcellularLocation>
</comment>
<dbReference type="InterPro" id="IPR033985">
    <property type="entry name" value="SusD-like_N"/>
</dbReference>
<evidence type="ECO:0000256" key="3">
    <source>
        <dbReference type="ARBA" id="ARBA00022729"/>
    </source>
</evidence>
<evidence type="ECO:0000256" key="4">
    <source>
        <dbReference type="ARBA" id="ARBA00023136"/>
    </source>
</evidence>
<name>A0ABR7CXZ0_9BACT</name>
<dbReference type="EMBL" id="JACOOH010000002">
    <property type="protein sequence ID" value="MBC5620546.1"/>
    <property type="molecule type" value="Genomic_DNA"/>
</dbReference>
<reference evidence="8 9" key="1">
    <citation type="submission" date="2020-08" db="EMBL/GenBank/DDBJ databases">
        <title>Genome public.</title>
        <authorList>
            <person name="Liu C."/>
            <person name="Sun Q."/>
        </authorList>
    </citation>
    <scope>NUCLEOTIDE SEQUENCE [LARGE SCALE GENOMIC DNA]</scope>
    <source>
        <strain evidence="8 9">NSJ-56</strain>
    </source>
</reference>
<dbReference type="Pfam" id="PF07980">
    <property type="entry name" value="SusD_RagB"/>
    <property type="match status" value="1"/>
</dbReference>
<evidence type="ECO:0000259" key="6">
    <source>
        <dbReference type="Pfam" id="PF07980"/>
    </source>
</evidence>
<comment type="caution">
    <text evidence="8">The sequence shown here is derived from an EMBL/GenBank/DDBJ whole genome shotgun (WGS) entry which is preliminary data.</text>
</comment>
<protein>
    <submittedName>
        <fullName evidence="8">RagB/SusD family nutrient uptake outer membrane protein</fullName>
    </submittedName>
</protein>
<feature type="domain" description="RagB/SusD" evidence="6">
    <location>
        <begin position="327"/>
        <end position="456"/>
    </location>
</feature>
<evidence type="ECO:0000259" key="7">
    <source>
        <dbReference type="Pfam" id="PF14322"/>
    </source>
</evidence>
<evidence type="ECO:0000256" key="2">
    <source>
        <dbReference type="ARBA" id="ARBA00006275"/>
    </source>
</evidence>
<keyword evidence="9" id="KW-1185">Reference proteome</keyword>
<keyword evidence="5" id="KW-0998">Cell outer membrane</keyword>
<dbReference type="Proteomes" id="UP000646484">
    <property type="component" value="Unassembled WGS sequence"/>
</dbReference>
<dbReference type="Pfam" id="PF14322">
    <property type="entry name" value="SusD-like_3"/>
    <property type="match status" value="1"/>
</dbReference>
<dbReference type="CDD" id="cd08977">
    <property type="entry name" value="SusD"/>
    <property type="match status" value="1"/>
</dbReference>
<comment type="similarity">
    <text evidence="2">Belongs to the SusD family.</text>
</comment>
<proteinExistence type="inferred from homology"/>